<keyword evidence="2" id="KW-1185">Reference proteome</keyword>
<dbReference type="AlphaFoldDB" id="T1IHN4"/>
<dbReference type="Proteomes" id="UP000014500">
    <property type="component" value="Unassembled WGS sequence"/>
</dbReference>
<evidence type="ECO:0000313" key="1">
    <source>
        <dbReference type="EnsemblMetazoa" id="SMAR000352-PA"/>
    </source>
</evidence>
<evidence type="ECO:0000313" key="2">
    <source>
        <dbReference type="Proteomes" id="UP000014500"/>
    </source>
</evidence>
<reference evidence="2" key="1">
    <citation type="submission" date="2011-05" db="EMBL/GenBank/DDBJ databases">
        <authorList>
            <person name="Richards S.R."/>
            <person name="Qu J."/>
            <person name="Jiang H."/>
            <person name="Jhangiani S.N."/>
            <person name="Agravi P."/>
            <person name="Goodspeed R."/>
            <person name="Gross S."/>
            <person name="Mandapat C."/>
            <person name="Jackson L."/>
            <person name="Mathew T."/>
            <person name="Pu L."/>
            <person name="Thornton R."/>
            <person name="Saada N."/>
            <person name="Wilczek-Boney K.B."/>
            <person name="Lee S."/>
            <person name="Kovar C."/>
            <person name="Wu Y."/>
            <person name="Scherer S.E."/>
            <person name="Worley K.C."/>
            <person name="Muzny D.M."/>
            <person name="Gibbs R."/>
        </authorList>
    </citation>
    <scope>NUCLEOTIDE SEQUENCE</scope>
    <source>
        <strain evidence="2">Brora</strain>
    </source>
</reference>
<dbReference type="EnsemblMetazoa" id="SMAR000352-RA">
    <property type="protein sequence ID" value="SMAR000352-PA"/>
    <property type="gene ID" value="SMAR000352"/>
</dbReference>
<sequence length="101" mass="11055">MLLSSATSRIALCYRRNREIKTSSKPLSFHPVDLTGFLVGVKLEKQNRPVTTIKFSGTVSDIMTCGKQVPSVPSCDICDMLVCSSLNMGLRLFSHLVGFCA</sequence>
<proteinExistence type="predicted"/>
<accession>T1IHN4</accession>
<dbReference type="HOGENOM" id="CLU_2295123_0_0_1"/>
<name>T1IHN4_STRMM</name>
<protein>
    <submittedName>
        <fullName evidence="1">Uncharacterized protein</fullName>
    </submittedName>
</protein>
<organism evidence="1 2">
    <name type="scientific">Strigamia maritima</name>
    <name type="common">European centipede</name>
    <name type="synonym">Geophilus maritimus</name>
    <dbReference type="NCBI Taxonomy" id="126957"/>
    <lineage>
        <taxon>Eukaryota</taxon>
        <taxon>Metazoa</taxon>
        <taxon>Ecdysozoa</taxon>
        <taxon>Arthropoda</taxon>
        <taxon>Myriapoda</taxon>
        <taxon>Chilopoda</taxon>
        <taxon>Pleurostigmophora</taxon>
        <taxon>Geophilomorpha</taxon>
        <taxon>Linotaeniidae</taxon>
        <taxon>Strigamia</taxon>
    </lineage>
</organism>
<reference evidence="1" key="2">
    <citation type="submission" date="2015-02" db="UniProtKB">
        <authorList>
            <consortium name="EnsemblMetazoa"/>
        </authorList>
    </citation>
    <scope>IDENTIFICATION</scope>
</reference>
<dbReference type="EMBL" id="JH429957">
    <property type="status" value="NOT_ANNOTATED_CDS"/>
    <property type="molecule type" value="Genomic_DNA"/>
</dbReference>